<keyword evidence="7 8" id="KW-0326">Glycosidase</keyword>
<dbReference type="InterPro" id="IPR005198">
    <property type="entry name" value="Glyco_hydro_76"/>
</dbReference>
<dbReference type="InterPro" id="IPR008928">
    <property type="entry name" value="6-hairpin_glycosidase_sf"/>
</dbReference>
<organism evidence="10 11">
    <name type="scientific">Pyricularia grisea</name>
    <name type="common">Crabgrass-specific blast fungus</name>
    <name type="synonym">Magnaporthe grisea</name>
    <dbReference type="NCBI Taxonomy" id="148305"/>
    <lineage>
        <taxon>Eukaryota</taxon>
        <taxon>Fungi</taxon>
        <taxon>Dikarya</taxon>
        <taxon>Ascomycota</taxon>
        <taxon>Pezizomycotina</taxon>
        <taxon>Sordariomycetes</taxon>
        <taxon>Sordariomycetidae</taxon>
        <taxon>Magnaporthales</taxon>
        <taxon>Pyriculariaceae</taxon>
        <taxon>Pyricularia</taxon>
    </lineage>
</organism>
<protein>
    <recommendedName>
        <fullName evidence="3 8">Mannan endo-1,6-alpha-mannosidase</fullName>
        <ecNumber evidence="3 8">3.2.1.101</ecNumber>
    </recommendedName>
</protein>
<sequence length="428" mass="46700">MVQFMKSVRVAAMAISAVPKDMKISESASVQAVVKTIAADTMSYYKGSATNYVDLEAPYWWWQSGALFGAMSDYSHYTGDKSYDQTIATALLAQTGPKYDFMSPAHEGQMGNDDLGFWGFAVMSAAERNLPQPESSVPSWLKMSENIHASLASRWDTTTCGGGLLWQIFASNPNGLNYKNSVSNGAFFQLSARLARATGNQTYMDWANKIFDWSTGVGFVDQNFHVVDGADKRDDCKKVNPVSFTYTNGIYMYGAALLANMTSDRKWIDRTQKFVEASKAYFGPTATTPDILYEPACESGGTCNVDMKSHKGQLARFMWASTLMQPAIRPAVEMLLLPSAQAAASTCTGGANGSQCSHRWWTGAFDNDTGLGQEMCALETIQGILAGSAAPPLRGNDIKDVRVPKQGASAPAPKRLVREERRLATRRA</sequence>
<keyword evidence="5 8" id="KW-0378">Hydrolase</keyword>
<evidence type="ECO:0000256" key="9">
    <source>
        <dbReference type="SAM" id="MobiDB-lite"/>
    </source>
</evidence>
<accession>A0ABQ8NDM3</accession>
<evidence type="ECO:0000256" key="5">
    <source>
        <dbReference type="ARBA" id="ARBA00022801"/>
    </source>
</evidence>
<comment type="catalytic activity">
    <reaction evidence="1 8">
        <text>Random hydrolysis of (1-&gt;6)-alpha-D-mannosidic linkages in unbranched (1-&gt;6)-mannans.</text>
        <dbReference type="EC" id="3.2.1.101"/>
    </reaction>
</comment>
<dbReference type="PANTHER" id="PTHR12145:SF38">
    <property type="entry name" value="MANNAN ENDO-1,6-ALPHA-MANNOSIDASE"/>
    <property type="match status" value="1"/>
</dbReference>
<evidence type="ECO:0000256" key="4">
    <source>
        <dbReference type="ARBA" id="ARBA00022729"/>
    </source>
</evidence>
<feature type="compositionally biased region" description="Basic and acidic residues" evidence="9">
    <location>
        <begin position="416"/>
        <end position="428"/>
    </location>
</feature>
<comment type="similarity">
    <text evidence="2 8">Belongs to the glycosyl hydrolase 76 family.</text>
</comment>
<evidence type="ECO:0000313" key="10">
    <source>
        <dbReference type="EMBL" id="KAI6295352.1"/>
    </source>
</evidence>
<gene>
    <name evidence="10" type="ORF">MCOR33_007745</name>
</gene>
<dbReference type="Pfam" id="PF03663">
    <property type="entry name" value="Glyco_hydro_76"/>
    <property type="match status" value="1"/>
</dbReference>
<keyword evidence="11" id="KW-1185">Reference proteome</keyword>
<name>A0ABQ8NDM3_PYRGI</name>
<keyword evidence="4" id="KW-0732">Signal</keyword>
<evidence type="ECO:0000256" key="8">
    <source>
        <dbReference type="PIRNR" id="PIRNR016302"/>
    </source>
</evidence>
<keyword evidence="6" id="KW-0325">Glycoprotein</keyword>
<dbReference type="EMBL" id="JABSND010000168">
    <property type="protein sequence ID" value="KAI6295352.1"/>
    <property type="molecule type" value="Genomic_DNA"/>
</dbReference>
<reference evidence="10" key="1">
    <citation type="submission" date="2021-01" db="EMBL/GenBank/DDBJ databases">
        <title>Deciphering the adaptive evolutionary patterns associated with biogeogrpahic diversity in the finger millet blast pathogen Magnaporthe oryzae in Eastern Africa.</title>
        <authorList>
            <person name="Onyema G."/>
            <person name="Shittu T.A."/>
            <person name="Dodsworth S."/>
            <person name="Devilliers S."/>
            <person name="Muthumeenakshi S."/>
            <person name="Sreenivasaprasad S."/>
        </authorList>
    </citation>
    <scope>NUCLEOTIDE SEQUENCE</scope>
    <source>
        <strain evidence="10">D15/s37</strain>
    </source>
</reference>
<dbReference type="SUPFAM" id="SSF48208">
    <property type="entry name" value="Six-hairpin glycosidases"/>
    <property type="match status" value="1"/>
</dbReference>
<dbReference type="Proteomes" id="UP001059893">
    <property type="component" value="Unassembled WGS sequence"/>
</dbReference>
<dbReference type="Gene3D" id="1.50.10.20">
    <property type="match status" value="1"/>
</dbReference>
<dbReference type="EC" id="3.2.1.101" evidence="3 8"/>
<proteinExistence type="inferred from homology"/>
<evidence type="ECO:0000313" key="11">
    <source>
        <dbReference type="Proteomes" id="UP001059893"/>
    </source>
</evidence>
<dbReference type="PIRSF" id="PIRSF016302">
    <property type="entry name" value="Man_a_manosd"/>
    <property type="match status" value="1"/>
</dbReference>
<evidence type="ECO:0000256" key="3">
    <source>
        <dbReference type="ARBA" id="ARBA00012350"/>
    </source>
</evidence>
<evidence type="ECO:0000256" key="1">
    <source>
        <dbReference type="ARBA" id="ARBA00001452"/>
    </source>
</evidence>
<evidence type="ECO:0000256" key="2">
    <source>
        <dbReference type="ARBA" id="ARBA00009699"/>
    </source>
</evidence>
<comment type="caution">
    <text evidence="10">The sequence shown here is derived from an EMBL/GenBank/DDBJ whole genome shotgun (WGS) entry which is preliminary data.</text>
</comment>
<feature type="region of interest" description="Disordered" evidence="9">
    <location>
        <begin position="396"/>
        <end position="428"/>
    </location>
</feature>
<dbReference type="InterPro" id="IPR014480">
    <property type="entry name" value="Mannan-1_6-alpha_mannosidase"/>
</dbReference>
<dbReference type="PANTHER" id="PTHR12145">
    <property type="entry name" value="MANNAN ENDO-1,6-ALPHA-MANNOSIDASE DCW1"/>
    <property type="match status" value="1"/>
</dbReference>
<evidence type="ECO:0000256" key="6">
    <source>
        <dbReference type="ARBA" id="ARBA00023180"/>
    </source>
</evidence>
<evidence type="ECO:0000256" key="7">
    <source>
        <dbReference type="ARBA" id="ARBA00023295"/>
    </source>
</evidence>